<dbReference type="AlphaFoldDB" id="A0AAD8YPJ0"/>
<feature type="chain" id="PRO_5041984833" evidence="1">
    <location>
        <begin position="20"/>
        <end position="122"/>
    </location>
</feature>
<reference evidence="2" key="1">
    <citation type="submission" date="2023-03" db="EMBL/GenBank/DDBJ databases">
        <title>Electrophorus voltai genome.</title>
        <authorList>
            <person name="Bian C."/>
        </authorList>
    </citation>
    <scope>NUCLEOTIDE SEQUENCE</scope>
    <source>
        <strain evidence="2">CB-2022</strain>
        <tissue evidence="2">Muscle</tissue>
    </source>
</reference>
<comment type="caution">
    <text evidence="2">The sequence shown here is derived from an EMBL/GenBank/DDBJ whole genome shotgun (WGS) entry which is preliminary data.</text>
</comment>
<protein>
    <submittedName>
        <fullName evidence="2">Uncharacterized protein</fullName>
    </submittedName>
</protein>
<gene>
    <name evidence="2" type="ORF">P4O66_018445</name>
</gene>
<feature type="signal peptide" evidence="1">
    <location>
        <begin position="1"/>
        <end position="19"/>
    </location>
</feature>
<name>A0AAD8YPJ0_9TELE</name>
<keyword evidence="1" id="KW-0732">Signal</keyword>
<sequence>GLPHIFLWVFSWVTTDIFAMVWPSTDLIKRYNIIEQFKSSLGNMLTVALSWNLTVVSHTHHRYSCRARLIYFYNFGMTDFGVLSMAEILDAVKCLAFCVQKEKWLCTATLGGQDRQASHMQK</sequence>
<accession>A0AAD8YPJ0</accession>
<evidence type="ECO:0000313" key="3">
    <source>
        <dbReference type="Proteomes" id="UP001239994"/>
    </source>
</evidence>
<dbReference type="Proteomes" id="UP001239994">
    <property type="component" value="Unassembled WGS sequence"/>
</dbReference>
<evidence type="ECO:0000256" key="1">
    <source>
        <dbReference type="SAM" id="SignalP"/>
    </source>
</evidence>
<dbReference type="EMBL" id="JAROKS010000026">
    <property type="protein sequence ID" value="KAK1785005.1"/>
    <property type="molecule type" value="Genomic_DNA"/>
</dbReference>
<organism evidence="2 3">
    <name type="scientific">Electrophorus voltai</name>
    <dbReference type="NCBI Taxonomy" id="2609070"/>
    <lineage>
        <taxon>Eukaryota</taxon>
        <taxon>Metazoa</taxon>
        <taxon>Chordata</taxon>
        <taxon>Craniata</taxon>
        <taxon>Vertebrata</taxon>
        <taxon>Euteleostomi</taxon>
        <taxon>Actinopterygii</taxon>
        <taxon>Neopterygii</taxon>
        <taxon>Teleostei</taxon>
        <taxon>Ostariophysi</taxon>
        <taxon>Gymnotiformes</taxon>
        <taxon>Gymnotoidei</taxon>
        <taxon>Gymnotidae</taxon>
        <taxon>Electrophorus</taxon>
    </lineage>
</organism>
<feature type="non-terminal residue" evidence="2">
    <location>
        <position position="1"/>
    </location>
</feature>
<keyword evidence="3" id="KW-1185">Reference proteome</keyword>
<evidence type="ECO:0000313" key="2">
    <source>
        <dbReference type="EMBL" id="KAK1785005.1"/>
    </source>
</evidence>
<proteinExistence type="predicted"/>